<dbReference type="Proteomes" id="UP000006882">
    <property type="component" value="Chromosome G7"/>
</dbReference>
<sequence length="71" mass="7849">MDTMNIVPIGLLLKGNQMVSIGAVWIEPKFILELNFHGSMMILLMRVGELFHGESQVFCNSKAVVVVVVGF</sequence>
<name>A0A251N4W3_PRUPE</name>
<proteinExistence type="predicted"/>
<dbReference type="EMBL" id="CM007657">
    <property type="protein sequence ID" value="ONH94392.1"/>
    <property type="molecule type" value="Genomic_DNA"/>
</dbReference>
<evidence type="ECO:0000313" key="2">
    <source>
        <dbReference type="Proteomes" id="UP000006882"/>
    </source>
</evidence>
<reference evidence="1 2" key="1">
    <citation type="journal article" date="2013" name="Nat. Genet.">
        <title>The high-quality draft genome of peach (Prunus persica) identifies unique patterns of genetic diversity, domestication and genome evolution.</title>
        <authorList>
            <consortium name="International Peach Genome Initiative"/>
            <person name="Verde I."/>
            <person name="Abbott A.G."/>
            <person name="Scalabrin S."/>
            <person name="Jung S."/>
            <person name="Shu S."/>
            <person name="Marroni F."/>
            <person name="Zhebentyayeva T."/>
            <person name="Dettori M.T."/>
            <person name="Grimwood J."/>
            <person name="Cattonaro F."/>
            <person name="Zuccolo A."/>
            <person name="Rossini L."/>
            <person name="Jenkins J."/>
            <person name="Vendramin E."/>
            <person name="Meisel L.A."/>
            <person name="Decroocq V."/>
            <person name="Sosinski B."/>
            <person name="Prochnik S."/>
            <person name="Mitros T."/>
            <person name="Policriti A."/>
            <person name="Cipriani G."/>
            <person name="Dondini L."/>
            <person name="Ficklin S."/>
            <person name="Goodstein D.M."/>
            <person name="Xuan P."/>
            <person name="Del Fabbro C."/>
            <person name="Aramini V."/>
            <person name="Copetti D."/>
            <person name="Gonzalez S."/>
            <person name="Horner D.S."/>
            <person name="Falchi R."/>
            <person name="Lucas S."/>
            <person name="Mica E."/>
            <person name="Maldonado J."/>
            <person name="Lazzari B."/>
            <person name="Bielenberg D."/>
            <person name="Pirona R."/>
            <person name="Miculan M."/>
            <person name="Barakat A."/>
            <person name="Testolin R."/>
            <person name="Stella A."/>
            <person name="Tartarini S."/>
            <person name="Tonutti P."/>
            <person name="Arus P."/>
            <person name="Orellana A."/>
            <person name="Wells C."/>
            <person name="Main D."/>
            <person name="Vizzotto G."/>
            <person name="Silva H."/>
            <person name="Salamini F."/>
            <person name="Schmutz J."/>
            <person name="Morgante M."/>
            <person name="Rokhsar D.S."/>
        </authorList>
    </citation>
    <scope>NUCLEOTIDE SEQUENCE [LARGE SCALE GENOMIC DNA]</scope>
    <source>
        <strain evidence="2">cv. Nemared</strain>
    </source>
</reference>
<dbReference type="AlphaFoldDB" id="A0A251N4W3"/>
<gene>
    <name evidence="1" type="ORF">PRUPE_7G013800</name>
</gene>
<evidence type="ECO:0000313" key="1">
    <source>
        <dbReference type="EMBL" id="ONH94392.1"/>
    </source>
</evidence>
<accession>A0A251N4W3</accession>
<organism evidence="1 2">
    <name type="scientific">Prunus persica</name>
    <name type="common">Peach</name>
    <name type="synonym">Amygdalus persica</name>
    <dbReference type="NCBI Taxonomy" id="3760"/>
    <lineage>
        <taxon>Eukaryota</taxon>
        <taxon>Viridiplantae</taxon>
        <taxon>Streptophyta</taxon>
        <taxon>Embryophyta</taxon>
        <taxon>Tracheophyta</taxon>
        <taxon>Spermatophyta</taxon>
        <taxon>Magnoliopsida</taxon>
        <taxon>eudicotyledons</taxon>
        <taxon>Gunneridae</taxon>
        <taxon>Pentapetalae</taxon>
        <taxon>rosids</taxon>
        <taxon>fabids</taxon>
        <taxon>Rosales</taxon>
        <taxon>Rosaceae</taxon>
        <taxon>Amygdaloideae</taxon>
        <taxon>Amygdaleae</taxon>
        <taxon>Prunus</taxon>
    </lineage>
</organism>
<dbReference type="Gramene" id="ONH94392">
    <property type="protein sequence ID" value="ONH94392"/>
    <property type="gene ID" value="PRUPE_7G013800"/>
</dbReference>
<keyword evidence="2" id="KW-1185">Reference proteome</keyword>
<protein>
    <submittedName>
        <fullName evidence="1">Uncharacterized protein</fullName>
    </submittedName>
</protein>